<evidence type="ECO:0000313" key="2">
    <source>
        <dbReference type="Proteomes" id="UP000550787"/>
    </source>
</evidence>
<dbReference type="Pfam" id="PF13379">
    <property type="entry name" value="NMT1_2"/>
    <property type="match status" value="1"/>
</dbReference>
<name>A0A7W4FD69_GLUDI</name>
<dbReference type="PROSITE" id="PS51318">
    <property type="entry name" value="TAT"/>
    <property type="match status" value="1"/>
</dbReference>
<dbReference type="AlphaFoldDB" id="A0A7W4FD69"/>
<dbReference type="RefSeq" id="WP_041249867.1">
    <property type="nucleotide sequence ID" value="NZ_JABEQG010000004.1"/>
</dbReference>
<comment type="caution">
    <text evidence="1">The sequence shown here is derived from an EMBL/GenBank/DDBJ whole genome shotgun (WGS) entry which is preliminary data.</text>
</comment>
<evidence type="ECO:0000313" key="1">
    <source>
        <dbReference type="EMBL" id="MBB2155384.1"/>
    </source>
</evidence>
<dbReference type="InterPro" id="IPR006311">
    <property type="entry name" value="TAT_signal"/>
</dbReference>
<dbReference type="PANTHER" id="PTHR30024">
    <property type="entry name" value="ALIPHATIC SULFONATES-BINDING PROTEIN-RELATED"/>
    <property type="match status" value="1"/>
</dbReference>
<dbReference type="EMBL" id="JABEQG010000004">
    <property type="protein sequence ID" value="MBB2155384.1"/>
    <property type="molecule type" value="Genomic_DNA"/>
</dbReference>
<dbReference type="Gene3D" id="3.40.190.10">
    <property type="entry name" value="Periplasmic binding protein-like II"/>
    <property type="match status" value="2"/>
</dbReference>
<dbReference type="SUPFAM" id="SSF53850">
    <property type="entry name" value="Periplasmic binding protein-like II"/>
    <property type="match status" value="1"/>
</dbReference>
<gene>
    <name evidence="1" type="ORF">HLH33_03510</name>
</gene>
<dbReference type="Proteomes" id="UP000550787">
    <property type="component" value="Unassembled WGS sequence"/>
</dbReference>
<reference evidence="1 2" key="1">
    <citation type="submission" date="2020-04" db="EMBL/GenBank/DDBJ databases">
        <title>Description of novel Gluconacetobacter.</title>
        <authorList>
            <person name="Sombolestani A."/>
        </authorList>
    </citation>
    <scope>NUCLEOTIDE SEQUENCE [LARGE SCALE GENOMIC DNA]</scope>
    <source>
        <strain evidence="1 2">LMG 7603</strain>
    </source>
</reference>
<accession>A0A7W4FD69</accession>
<sequence>MGSRSAWGLSRRRVLIAGAGAGGAAALAGGLAVRHRLHHQAVTHHKVLPDGRFRRLALSWPSSNMLVFAVARQHFFAAYNLDVALVGGARSGRAAIADMVAGRAVGAASPILTWLDVMRLGGVQARLVSGLQSGTFRLLVRRKLKVVRLDGIAGLRIAVEDQDMADRLFFSVMMRRKGIDPEASVRWVTLPPEQVMDAARAGEIDAVAAHDPLAWQLLHGTDSPFFELANSTTGHYGERANLALGLSDSLLQSDPAAAAALVMALRAASDWIKAHPDQAASLMTGQIPGMETGDILSMLRHETLGISPVGNDLRVQVAQYVDEMKLLGRVPDTVGSSAYAKRVCANALVTDTPAALWPQAVGPT</sequence>
<proteinExistence type="predicted"/>
<protein>
    <submittedName>
        <fullName evidence="1">ABC transporter substrate-binding protein</fullName>
    </submittedName>
</protein>
<organism evidence="1 2">
    <name type="scientific">Gluconacetobacter diazotrophicus</name>
    <name type="common">Acetobacter diazotrophicus</name>
    <dbReference type="NCBI Taxonomy" id="33996"/>
    <lineage>
        <taxon>Bacteria</taxon>
        <taxon>Pseudomonadati</taxon>
        <taxon>Pseudomonadota</taxon>
        <taxon>Alphaproteobacteria</taxon>
        <taxon>Acetobacterales</taxon>
        <taxon>Acetobacteraceae</taxon>
        <taxon>Gluconacetobacter</taxon>
    </lineage>
</organism>